<dbReference type="PROSITE" id="PS50883">
    <property type="entry name" value="EAL"/>
    <property type="match status" value="1"/>
</dbReference>
<feature type="domain" description="EAL" evidence="5">
    <location>
        <begin position="672"/>
        <end position="926"/>
    </location>
</feature>
<keyword evidence="8" id="KW-1185">Reference proteome</keyword>
<dbReference type="GO" id="GO:0071111">
    <property type="term" value="F:cyclic-guanylate-specific phosphodiesterase activity"/>
    <property type="evidence" value="ECO:0007669"/>
    <property type="project" value="UniProtKB-EC"/>
</dbReference>
<dbReference type="InterPro" id="IPR043128">
    <property type="entry name" value="Rev_trsase/Diguanyl_cyclase"/>
</dbReference>
<evidence type="ECO:0000259" key="6">
    <source>
        <dbReference type="PROSITE" id="PS50887"/>
    </source>
</evidence>
<dbReference type="NCBIfam" id="TIGR00229">
    <property type="entry name" value="sensory_box"/>
    <property type="match status" value="1"/>
</dbReference>
<dbReference type="CDD" id="cd01949">
    <property type="entry name" value="GGDEF"/>
    <property type="match status" value="1"/>
</dbReference>
<keyword evidence="2" id="KW-0812">Transmembrane</keyword>
<dbReference type="SUPFAM" id="SSF141868">
    <property type="entry name" value="EAL domain-like"/>
    <property type="match status" value="1"/>
</dbReference>
<proteinExistence type="predicted"/>
<evidence type="ECO:0000313" key="8">
    <source>
        <dbReference type="Proteomes" id="UP000580043"/>
    </source>
</evidence>
<dbReference type="GO" id="GO:0006355">
    <property type="term" value="P:regulation of DNA-templated transcription"/>
    <property type="evidence" value="ECO:0007669"/>
    <property type="project" value="InterPro"/>
</dbReference>
<sequence length="936" mass="103245">MPHSPSPSRVIDLFRRFGLAALVFVLASFLTLDNYRSSVEEERELTHSRFQSAARLHVAQVREQVRNLLSHAETVQRHVSSSPSSTDSSFPHVTAPFLARHPEILQAGVVRLESGGSGSAPVVLARSRPAAIPSGQPAQAGEPSDSAWLGRLQAHATQAGPDRLLATPPYALDAPAGSKRNAVLLIGEVGRQDRHGEARREFIFLEISIDRMLREALQPVEEGDAAGQRLELELLDATDEPQILYLGADFRLGEVSYADSLDVANRRWLIIATPEAFRFSLMPSQDAGARLFSGLSMGILAAFVLYVLQTRADSIRHQVKEKTLALADANEALGQYVKALGETNRLLETEVEKHARAEALLRETTSLQRAILDCAEYAIVYTDAAGIIRVLNPAAERLFGHRAGDLIGVETPLVFHTAEDIARWTLAHKSNGFAALAEESASGHLEPREITLRRQDGSTFPANIAISVVRDGQRQIRGYLGIIADVTQRHAAESQIRHLAHYDNLTSLPNRTLLNKHLTESIAEARSRHRGVAVLFTDLDRFKFVNDTLGHQAGDQLLLSVAQRLRGCVRDGDMVARTGGDEFVVVLGSLEEGYMPEDVAERILGSLARPFELCSQQITVTPSIGIALYPTDGNDGEALIKNADAAMYLAKERGRNNFQFFDHGLSARYSERLELENRLRHALDEKQLELFYQPQVDTLSGELIGMEALIRWRQPDGSMVPPDKFIPIAEESGLIVPIGAWVLQEACRQVQSWLREGICRVPVGVNLSARQFDDAGLLDTIKSALSSVNLPPAYLDLELTESLVMRNPEHTRSILAECKKIGLQLSVDDFGTGYSSLANLKRFPIDRLKIDRSFIKDIVTEADDAAIAQTIVAMAHTLRLEVIAEGVETEAQLALLRRWRCDAYQGYLCSRPLCAADMTQMLRSLRASRMVSLAPI</sequence>
<dbReference type="SMART" id="SM00086">
    <property type="entry name" value="PAC"/>
    <property type="match status" value="1"/>
</dbReference>
<dbReference type="InterPro" id="IPR035965">
    <property type="entry name" value="PAS-like_dom_sf"/>
</dbReference>
<dbReference type="SUPFAM" id="SSF55785">
    <property type="entry name" value="PYP-like sensor domain (PAS domain)"/>
    <property type="match status" value="1"/>
</dbReference>
<dbReference type="CDD" id="cd01948">
    <property type="entry name" value="EAL"/>
    <property type="match status" value="1"/>
</dbReference>
<comment type="catalytic activity">
    <reaction evidence="1">
        <text>3',3'-c-di-GMP + H2O = 5'-phosphoguanylyl(3'-&gt;5')guanosine + H(+)</text>
        <dbReference type="Rhea" id="RHEA:24902"/>
        <dbReference type="ChEBI" id="CHEBI:15377"/>
        <dbReference type="ChEBI" id="CHEBI:15378"/>
        <dbReference type="ChEBI" id="CHEBI:58754"/>
        <dbReference type="ChEBI" id="CHEBI:58805"/>
        <dbReference type="EC" id="3.1.4.52"/>
    </reaction>
    <physiologicalReaction direction="left-to-right" evidence="1">
        <dbReference type="Rhea" id="RHEA:24903"/>
    </physiologicalReaction>
</comment>
<dbReference type="PROSITE" id="PS50112">
    <property type="entry name" value="PAS"/>
    <property type="match status" value="1"/>
</dbReference>
<dbReference type="Pfam" id="PF00989">
    <property type="entry name" value="PAS"/>
    <property type="match status" value="1"/>
</dbReference>
<dbReference type="FunFam" id="3.20.20.450:FF:000001">
    <property type="entry name" value="Cyclic di-GMP phosphodiesterase yahA"/>
    <property type="match status" value="1"/>
</dbReference>
<keyword evidence="2" id="KW-0472">Membrane</keyword>
<dbReference type="SMART" id="SM00052">
    <property type="entry name" value="EAL"/>
    <property type="match status" value="1"/>
</dbReference>
<dbReference type="SMART" id="SM00091">
    <property type="entry name" value="PAS"/>
    <property type="match status" value="1"/>
</dbReference>
<dbReference type="InterPro" id="IPR052155">
    <property type="entry name" value="Biofilm_reg_signaling"/>
</dbReference>
<feature type="domain" description="PAS" evidence="3">
    <location>
        <begin position="364"/>
        <end position="408"/>
    </location>
</feature>
<dbReference type="EMBL" id="JABBGA010000004">
    <property type="protein sequence ID" value="NML25440.1"/>
    <property type="molecule type" value="Genomic_DNA"/>
</dbReference>
<comment type="caution">
    <text evidence="7">The sequence shown here is derived from an EMBL/GenBank/DDBJ whole genome shotgun (WGS) entry which is preliminary data.</text>
</comment>
<dbReference type="InterPro" id="IPR001610">
    <property type="entry name" value="PAC"/>
</dbReference>
<dbReference type="FunFam" id="3.30.70.270:FF:000001">
    <property type="entry name" value="Diguanylate cyclase domain protein"/>
    <property type="match status" value="1"/>
</dbReference>
<dbReference type="InterPro" id="IPR029787">
    <property type="entry name" value="Nucleotide_cyclase"/>
</dbReference>
<dbReference type="InterPro" id="IPR000700">
    <property type="entry name" value="PAS-assoc_C"/>
</dbReference>
<evidence type="ECO:0000256" key="1">
    <source>
        <dbReference type="ARBA" id="ARBA00051114"/>
    </source>
</evidence>
<dbReference type="Gene3D" id="3.30.70.270">
    <property type="match status" value="1"/>
</dbReference>
<gene>
    <name evidence="7" type="ORF">HHL15_06780</name>
</gene>
<evidence type="ECO:0000259" key="3">
    <source>
        <dbReference type="PROSITE" id="PS50112"/>
    </source>
</evidence>
<evidence type="ECO:0000259" key="5">
    <source>
        <dbReference type="PROSITE" id="PS50883"/>
    </source>
</evidence>
<dbReference type="PROSITE" id="PS50113">
    <property type="entry name" value="PAC"/>
    <property type="match status" value="1"/>
</dbReference>
<dbReference type="RefSeq" id="WP_169145078.1">
    <property type="nucleotide sequence ID" value="NZ_JABBGA010000004.1"/>
</dbReference>
<dbReference type="Gene3D" id="3.20.20.450">
    <property type="entry name" value="EAL domain"/>
    <property type="match status" value="1"/>
</dbReference>
<feature type="domain" description="GGDEF" evidence="6">
    <location>
        <begin position="530"/>
        <end position="663"/>
    </location>
</feature>
<dbReference type="CDD" id="cd00130">
    <property type="entry name" value="PAS"/>
    <property type="match status" value="1"/>
</dbReference>
<dbReference type="Proteomes" id="UP000580043">
    <property type="component" value="Unassembled WGS sequence"/>
</dbReference>
<dbReference type="Pfam" id="PF00990">
    <property type="entry name" value="GGDEF"/>
    <property type="match status" value="1"/>
</dbReference>
<name>A0A848G2V0_9RHOO</name>
<reference evidence="7 8" key="1">
    <citation type="submission" date="2020-04" db="EMBL/GenBank/DDBJ databases">
        <title>Zoogloea sp. G-4-1-14 isolated from soil.</title>
        <authorList>
            <person name="Dahal R.H."/>
        </authorList>
    </citation>
    <scope>NUCLEOTIDE SEQUENCE [LARGE SCALE GENOMIC DNA]</scope>
    <source>
        <strain evidence="7 8">G-4-1-14</strain>
    </source>
</reference>
<protein>
    <submittedName>
        <fullName evidence="7">EAL domain-containing protein</fullName>
    </submittedName>
</protein>
<dbReference type="InterPro" id="IPR000014">
    <property type="entry name" value="PAS"/>
</dbReference>
<dbReference type="NCBIfam" id="TIGR00254">
    <property type="entry name" value="GGDEF"/>
    <property type="match status" value="1"/>
</dbReference>
<dbReference type="InterPro" id="IPR013767">
    <property type="entry name" value="PAS_fold"/>
</dbReference>
<evidence type="ECO:0000256" key="2">
    <source>
        <dbReference type="SAM" id="Phobius"/>
    </source>
</evidence>
<dbReference type="SUPFAM" id="SSF55073">
    <property type="entry name" value="Nucleotide cyclase"/>
    <property type="match status" value="1"/>
</dbReference>
<feature type="transmembrane region" description="Helical" evidence="2">
    <location>
        <begin position="13"/>
        <end position="32"/>
    </location>
</feature>
<dbReference type="InterPro" id="IPR000160">
    <property type="entry name" value="GGDEF_dom"/>
</dbReference>
<dbReference type="GO" id="GO:0071732">
    <property type="term" value="P:cellular response to nitric oxide"/>
    <property type="evidence" value="ECO:0007669"/>
    <property type="project" value="UniProtKB-ARBA"/>
</dbReference>
<dbReference type="InterPro" id="IPR001633">
    <property type="entry name" value="EAL_dom"/>
</dbReference>
<keyword evidence="2" id="KW-1133">Transmembrane helix</keyword>
<feature type="domain" description="PAC" evidence="4">
    <location>
        <begin position="446"/>
        <end position="498"/>
    </location>
</feature>
<dbReference type="Pfam" id="PF00563">
    <property type="entry name" value="EAL"/>
    <property type="match status" value="1"/>
</dbReference>
<dbReference type="PANTHER" id="PTHR44757:SF2">
    <property type="entry name" value="BIOFILM ARCHITECTURE MAINTENANCE PROTEIN MBAA"/>
    <property type="match status" value="1"/>
</dbReference>
<evidence type="ECO:0000259" key="4">
    <source>
        <dbReference type="PROSITE" id="PS50113"/>
    </source>
</evidence>
<dbReference type="InterPro" id="IPR035919">
    <property type="entry name" value="EAL_sf"/>
</dbReference>
<evidence type="ECO:0000313" key="7">
    <source>
        <dbReference type="EMBL" id="NML25440.1"/>
    </source>
</evidence>
<dbReference type="Gene3D" id="3.30.450.20">
    <property type="entry name" value="PAS domain"/>
    <property type="match status" value="1"/>
</dbReference>
<accession>A0A848G2V0</accession>
<organism evidence="7 8">
    <name type="scientific">Zoogloea dura</name>
    <dbReference type="NCBI Taxonomy" id="2728840"/>
    <lineage>
        <taxon>Bacteria</taxon>
        <taxon>Pseudomonadati</taxon>
        <taxon>Pseudomonadota</taxon>
        <taxon>Betaproteobacteria</taxon>
        <taxon>Rhodocyclales</taxon>
        <taxon>Zoogloeaceae</taxon>
        <taxon>Zoogloea</taxon>
    </lineage>
</organism>
<dbReference type="PROSITE" id="PS50887">
    <property type="entry name" value="GGDEF"/>
    <property type="match status" value="1"/>
</dbReference>
<dbReference type="SMART" id="SM00267">
    <property type="entry name" value="GGDEF"/>
    <property type="match status" value="1"/>
</dbReference>
<dbReference type="AlphaFoldDB" id="A0A848G2V0"/>
<dbReference type="PANTHER" id="PTHR44757">
    <property type="entry name" value="DIGUANYLATE CYCLASE DGCP"/>
    <property type="match status" value="1"/>
</dbReference>